<proteinExistence type="predicted"/>
<evidence type="ECO:0000313" key="4">
    <source>
        <dbReference type="EMBL" id="GEO33974.1"/>
    </source>
</evidence>
<dbReference type="InterPro" id="IPR003018">
    <property type="entry name" value="GAF"/>
</dbReference>
<gene>
    <name evidence="4" type="ORF">CAE01nite_16990</name>
</gene>
<dbReference type="InterPro" id="IPR005561">
    <property type="entry name" value="ANTAR"/>
</dbReference>
<dbReference type="PIRSF" id="PIRSF036625">
    <property type="entry name" value="GAF_ANTAR"/>
    <property type="match status" value="1"/>
</dbReference>
<dbReference type="AlphaFoldDB" id="A0A512DBW4"/>
<protein>
    <submittedName>
        <fullName evidence="4">GAF domain-containing protein</fullName>
    </submittedName>
</protein>
<dbReference type="InterPro" id="IPR012074">
    <property type="entry name" value="GAF_ANTAR"/>
</dbReference>
<sequence length="255" mass="26919">MGVEELRSGLATAMSGAGSALEAADRLCRACVDLLDVDGASISVADQGTTRGTFGSSSELSRRMDEYQFTLGEGPCLDAVRDGVPVMVADLSDASHDRWPAFSGAVMESGIHAVFALPVQVATTPVGALDLFNRRIGPLTDTALTGGLVAAELAALPLLDVMNAHGDLDAHAEAEYGWEQLTSLQRVEVYQATGMLIAALDISPAEALVRLRANAYTRGMTASELAWEILERRVNLNNDRRWSATDTGSDGDHGG</sequence>
<feature type="domain" description="ANTAR" evidence="3">
    <location>
        <begin position="180"/>
        <end position="230"/>
    </location>
</feature>
<dbReference type="SMART" id="SM01012">
    <property type="entry name" value="ANTAR"/>
    <property type="match status" value="1"/>
</dbReference>
<accession>A0A512DBW4</accession>
<dbReference type="Gene3D" id="3.30.450.40">
    <property type="match status" value="1"/>
</dbReference>
<dbReference type="Proteomes" id="UP000321181">
    <property type="component" value="Unassembled WGS sequence"/>
</dbReference>
<dbReference type="InterPro" id="IPR036388">
    <property type="entry name" value="WH-like_DNA-bd_sf"/>
</dbReference>
<dbReference type="Gene3D" id="1.10.10.10">
    <property type="entry name" value="Winged helix-like DNA-binding domain superfamily/Winged helix DNA-binding domain"/>
    <property type="match status" value="1"/>
</dbReference>
<organism evidence="4 5">
    <name type="scientific">Cellulomonas aerilata</name>
    <dbReference type="NCBI Taxonomy" id="515326"/>
    <lineage>
        <taxon>Bacteria</taxon>
        <taxon>Bacillati</taxon>
        <taxon>Actinomycetota</taxon>
        <taxon>Actinomycetes</taxon>
        <taxon>Micrococcales</taxon>
        <taxon>Cellulomonadaceae</taxon>
        <taxon>Cellulomonas</taxon>
    </lineage>
</organism>
<evidence type="ECO:0000256" key="1">
    <source>
        <dbReference type="ARBA" id="ARBA00023015"/>
    </source>
</evidence>
<dbReference type="InterPro" id="IPR029016">
    <property type="entry name" value="GAF-like_dom_sf"/>
</dbReference>
<dbReference type="Pfam" id="PF03861">
    <property type="entry name" value="ANTAR"/>
    <property type="match status" value="1"/>
</dbReference>
<name>A0A512DBW4_9CELL</name>
<dbReference type="GO" id="GO:0003723">
    <property type="term" value="F:RNA binding"/>
    <property type="evidence" value="ECO:0007669"/>
    <property type="project" value="InterPro"/>
</dbReference>
<dbReference type="RefSeq" id="WP_222595860.1">
    <property type="nucleotide sequence ID" value="NZ_BAAARM010000003.1"/>
</dbReference>
<evidence type="ECO:0000256" key="2">
    <source>
        <dbReference type="ARBA" id="ARBA00023163"/>
    </source>
</evidence>
<keyword evidence="2" id="KW-0804">Transcription</keyword>
<evidence type="ECO:0000259" key="3">
    <source>
        <dbReference type="SMART" id="SM01012"/>
    </source>
</evidence>
<reference evidence="4 5" key="1">
    <citation type="submission" date="2019-07" db="EMBL/GenBank/DDBJ databases">
        <title>Whole genome shotgun sequence of Cellulomonas aerilata NBRC 106308.</title>
        <authorList>
            <person name="Hosoyama A."/>
            <person name="Uohara A."/>
            <person name="Ohji S."/>
            <person name="Ichikawa N."/>
        </authorList>
    </citation>
    <scope>NUCLEOTIDE SEQUENCE [LARGE SCALE GENOMIC DNA]</scope>
    <source>
        <strain evidence="4 5">NBRC 106308</strain>
    </source>
</reference>
<dbReference type="SUPFAM" id="SSF55781">
    <property type="entry name" value="GAF domain-like"/>
    <property type="match status" value="1"/>
</dbReference>
<dbReference type="EMBL" id="BJYY01000013">
    <property type="protein sequence ID" value="GEO33974.1"/>
    <property type="molecule type" value="Genomic_DNA"/>
</dbReference>
<comment type="caution">
    <text evidence="4">The sequence shown here is derived from an EMBL/GenBank/DDBJ whole genome shotgun (WGS) entry which is preliminary data.</text>
</comment>
<keyword evidence="1" id="KW-0805">Transcription regulation</keyword>
<dbReference type="Pfam" id="PF13185">
    <property type="entry name" value="GAF_2"/>
    <property type="match status" value="1"/>
</dbReference>
<evidence type="ECO:0000313" key="5">
    <source>
        <dbReference type="Proteomes" id="UP000321181"/>
    </source>
</evidence>
<keyword evidence="5" id="KW-1185">Reference proteome</keyword>